<dbReference type="AlphaFoldDB" id="A0AAJ2BTF3"/>
<evidence type="ECO:0000313" key="2">
    <source>
        <dbReference type="EMBL" id="MDR6839104.1"/>
    </source>
</evidence>
<protein>
    <submittedName>
        <fullName evidence="1">Uncharacterized protein with beta-barrel porin domain</fullName>
    </submittedName>
</protein>
<dbReference type="Proteomes" id="UP001253458">
    <property type="component" value="Unassembled WGS sequence"/>
</dbReference>
<name>A0AAJ2BTF3_ACIDE</name>
<evidence type="ECO:0000313" key="4">
    <source>
        <dbReference type="Proteomes" id="UP001253458"/>
    </source>
</evidence>
<accession>A0AAJ2BTF3</accession>
<evidence type="ECO:0000313" key="1">
    <source>
        <dbReference type="EMBL" id="MDR6767854.1"/>
    </source>
</evidence>
<proteinExistence type="predicted"/>
<keyword evidence="3" id="KW-1185">Reference proteome</keyword>
<gene>
    <name evidence="1" type="ORF">J2W88_003135</name>
    <name evidence="2" type="ORF">J2W93_003958</name>
</gene>
<dbReference type="EMBL" id="JAVDTL010000004">
    <property type="protein sequence ID" value="MDR6767854.1"/>
    <property type="molecule type" value="Genomic_DNA"/>
</dbReference>
<evidence type="ECO:0000313" key="3">
    <source>
        <dbReference type="Proteomes" id="UP001249076"/>
    </source>
</evidence>
<reference evidence="1 3" key="1">
    <citation type="submission" date="2023-07" db="EMBL/GenBank/DDBJ databases">
        <title>Sorghum-associated microbial communities from plants grown in Nebraska, USA.</title>
        <authorList>
            <person name="Schachtman D."/>
        </authorList>
    </citation>
    <scope>NUCLEOTIDE SEQUENCE</scope>
    <source>
        <strain evidence="2 3">BE105</strain>
        <strain evidence="1">BE69</strain>
    </source>
</reference>
<sequence>MTAITADERRKRLAQVRSDISALMANGALGSPEKALALINELEQLSQGSADPRYFQTLRNMLESTAKVQALSAELQKISGSSKPEDIARRQEILSQLQQLSTRISAEAADLQSGARRAANAGKS</sequence>
<dbReference type="EMBL" id="JAVDTS010000006">
    <property type="protein sequence ID" value="MDR6839104.1"/>
    <property type="molecule type" value="Genomic_DNA"/>
</dbReference>
<dbReference type="RefSeq" id="WP_295942311.1">
    <property type="nucleotide sequence ID" value="NZ_JAVDTL010000004.1"/>
</dbReference>
<dbReference type="Proteomes" id="UP001249076">
    <property type="component" value="Unassembled WGS sequence"/>
</dbReference>
<comment type="caution">
    <text evidence="1">The sequence shown here is derived from an EMBL/GenBank/DDBJ whole genome shotgun (WGS) entry which is preliminary data.</text>
</comment>
<organism evidence="1 4">
    <name type="scientific">Acidovorax delafieldii</name>
    <name type="common">Pseudomonas delafieldii</name>
    <dbReference type="NCBI Taxonomy" id="47920"/>
    <lineage>
        <taxon>Bacteria</taxon>
        <taxon>Pseudomonadati</taxon>
        <taxon>Pseudomonadota</taxon>
        <taxon>Betaproteobacteria</taxon>
        <taxon>Burkholderiales</taxon>
        <taxon>Comamonadaceae</taxon>
        <taxon>Acidovorax</taxon>
    </lineage>
</organism>